<dbReference type="InterPro" id="IPR007060">
    <property type="entry name" value="FtsL/DivIC"/>
</dbReference>
<evidence type="ECO:0000313" key="3">
    <source>
        <dbReference type="EMBL" id="OGG11818.1"/>
    </source>
</evidence>
<accession>A0A1F5ZH27</accession>
<reference evidence="3 4" key="1">
    <citation type="journal article" date="2016" name="Nat. Commun.">
        <title>Thousands of microbial genomes shed light on interconnected biogeochemical processes in an aquifer system.</title>
        <authorList>
            <person name="Anantharaman K."/>
            <person name="Brown C.T."/>
            <person name="Hug L.A."/>
            <person name="Sharon I."/>
            <person name="Castelle C.J."/>
            <person name="Probst A.J."/>
            <person name="Thomas B.C."/>
            <person name="Singh A."/>
            <person name="Wilkins M.J."/>
            <person name="Karaoz U."/>
            <person name="Brodie E.L."/>
            <person name="Williams K.H."/>
            <person name="Hubbard S.S."/>
            <person name="Banfield J.F."/>
        </authorList>
    </citation>
    <scope>NUCLEOTIDE SEQUENCE [LARGE SCALE GENOMIC DNA]</scope>
</reference>
<comment type="caution">
    <text evidence="3">The sequence shown here is derived from an EMBL/GenBank/DDBJ whole genome shotgun (WGS) entry which is preliminary data.</text>
</comment>
<evidence type="ECO:0000313" key="4">
    <source>
        <dbReference type="Proteomes" id="UP000177268"/>
    </source>
</evidence>
<evidence type="ECO:0008006" key="5">
    <source>
        <dbReference type="Google" id="ProtNLM"/>
    </source>
</evidence>
<dbReference type="Pfam" id="PF04977">
    <property type="entry name" value="DivIC"/>
    <property type="match status" value="1"/>
</dbReference>
<dbReference type="STRING" id="1798370.A2Z00_03775"/>
<proteinExistence type="predicted"/>
<feature type="coiled-coil region" evidence="1">
    <location>
        <begin position="39"/>
        <end position="66"/>
    </location>
</feature>
<sequence>MFKVVKHPLVRLTVVLISLIMLVGLLQSLVSLWQKRDMVSERRHVLQETEAENQKLKQKLAEATSAAFIERQARDKLGFVKEGDTVILMNKPAAPGETGAKTEEQLPNWQRWLRLFF</sequence>
<name>A0A1F5ZH27_9BACT</name>
<keyword evidence="2" id="KW-0812">Transmembrane</keyword>
<keyword evidence="2" id="KW-1133">Transmembrane helix</keyword>
<dbReference type="AlphaFoldDB" id="A0A1F5ZH27"/>
<dbReference type="Proteomes" id="UP000177268">
    <property type="component" value="Unassembled WGS sequence"/>
</dbReference>
<feature type="transmembrane region" description="Helical" evidence="2">
    <location>
        <begin position="12"/>
        <end position="33"/>
    </location>
</feature>
<dbReference type="EMBL" id="MFIZ01000014">
    <property type="protein sequence ID" value="OGG11818.1"/>
    <property type="molecule type" value="Genomic_DNA"/>
</dbReference>
<protein>
    <recommendedName>
        <fullName evidence="5">Cell division protein FtsL</fullName>
    </recommendedName>
</protein>
<keyword evidence="1" id="KW-0175">Coiled coil</keyword>
<gene>
    <name evidence="3" type="ORF">A2Z00_03775</name>
</gene>
<organism evidence="3 4">
    <name type="scientific">Candidatus Gottesmanbacteria bacterium RBG_13_45_10</name>
    <dbReference type="NCBI Taxonomy" id="1798370"/>
    <lineage>
        <taxon>Bacteria</taxon>
        <taxon>Candidatus Gottesmaniibacteriota</taxon>
    </lineage>
</organism>
<evidence type="ECO:0000256" key="1">
    <source>
        <dbReference type="SAM" id="Coils"/>
    </source>
</evidence>
<keyword evidence="2" id="KW-0472">Membrane</keyword>
<evidence type="ECO:0000256" key="2">
    <source>
        <dbReference type="SAM" id="Phobius"/>
    </source>
</evidence>